<dbReference type="EMBL" id="JANBVN010000001">
    <property type="protein sequence ID" value="KAJ9165798.1"/>
    <property type="molecule type" value="Genomic_DNA"/>
</dbReference>
<sequence>MGQQYDPILWYDKGCFNCYRPPTTTASVAVPTSSSTPTGTITPSYTYTSSNTANPTATHAPPSCTRVENPDPSLSCNIRGFALPAEALWVSPASTQDECSSFCHWVAADNATNCASQIWDPSARLCKTFGVEAWDALGDEAPAGALWRNNVMDDHGCWDCVPSDREPFTPGPVADA</sequence>
<evidence type="ECO:0000313" key="2">
    <source>
        <dbReference type="EMBL" id="KAJ9165798.1"/>
    </source>
</evidence>
<dbReference type="AlphaFoldDB" id="A0AA38W275"/>
<dbReference type="Proteomes" id="UP001174691">
    <property type="component" value="Unassembled WGS sequence"/>
</dbReference>
<accession>A0AA38W275</accession>
<organism evidence="2 3">
    <name type="scientific">Coniochaeta hoffmannii</name>
    <dbReference type="NCBI Taxonomy" id="91930"/>
    <lineage>
        <taxon>Eukaryota</taxon>
        <taxon>Fungi</taxon>
        <taxon>Dikarya</taxon>
        <taxon>Ascomycota</taxon>
        <taxon>Pezizomycotina</taxon>
        <taxon>Sordariomycetes</taxon>
        <taxon>Sordariomycetidae</taxon>
        <taxon>Coniochaetales</taxon>
        <taxon>Coniochaetaceae</taxon>
        <taxon>Coniochaeta</taxon>
    </lineage>
</organism>
<evidence type="ECO:0000256" key="1">
    <source>
        <dbReference type="SAM" id="MobiDB-lite"/>
    </source>
</evidence>
<proteinExistence type="predicted"/>
<reference evidence="2" key="1">
    <citation type="submission" date="2022-07" db="EMBL/GenBank/DDBJ databases">
        <title>Fungi with potential for degradation of polypropylene.</title>
        <authorList>
            <person name="Gostincar C."/>
        </authorList>
    </citation>
    <scope>NUCLEOTIDE SEQUENCE</scope>
    <source>
        <strain evidence="2">EXF-13287</strain>
    </source>
</reference>
<comment type="caution">
    <text evidence="2">The sequence shown here is derived from an EMBL/GenBank/DDBJ whole genome shotgun (WGS) entry which is preliminary data.</text>
</comment>
<gene>
    <name evidence="2" type="ORF">NKR19_g17</name>
</gene>
<feature type="region of interest" description="Disordered" evidence="1">
    <location>
        <begin position="44"/>
        <end position="63"/>
    </location>
</feature>
<evidence type="ECO:0000313" key="3">
    <source>
        <dbReference type="Proteomes" id="UP001174691"/>
    </source>
</evidence>
<keyword evidence="3" id="KW-1185">Reference proteome</keyword>
<name>A0AA38W275_9PEZI</name>
<protein>
    <submittedName>
        <fullName evidence="2">Uncharacterized protein</fullName>
    </submittedName>
</protein>